<evidence type="ECO:0000313" key="7">
    <source>
        <dbReference type="Proteomes" id="UP000435112"/>
    </source>
</evidence>
<dbReference type="EMBL" id="QXFU01007895">
    <property type="protein sequence ID" value="KAE8957527.1"/>
    <property type="molecule type" value="Genomic_DNA"/>
</dbReference>
<proteinExistence type="predicted"/>
<evidence type="ECO:0000313" key="5">
    <source>
        <dbReference type="Proteomes" id="UP000429607"/>
    </source>
</evidence>
<evidence type="ECO:0000313" key="2">
    <source>
        <dbReference type="EMBL" id="KAE8957527.1"/>
    </source>
</evidence>
<dbReference type="EMBL" id="QXFV01007986">
    <property type="protein sequence ID" value="KAE8957562.1"/>
    <property type="molecule type" value="Genomic_DNA"/>
</dbReference>
<sequence>AATKKAKAKQSPAERATTKAAMEIAVSEYEAFSRLADQVDDAIEAVAVPVGEAIQTDKLTKAMVTKALEAAQVFEQIHEDFDHALLKPPQPPAQSSEEAARGVEL</sequence>
<dbReference type="Proteomes" id="UP000434957">
    <property type="component" value="Unassembled WGS sequence"/>
</dbReference>
<gene>
    <name evidence="3" type="ORF">PR001_g31327</name>
    <name evidence="2" type="ORF">PR002_g31145</name>
    <name evidence="4" type="ORF">PR003_g32417</name>
</gene>
<evidence type="ECO:0000313" key="6">
    <source>
        <dbReference type="Proteomes" id="UP000434957"/>
    </source>
</evidence>
<comment type="caution">
    <text evidence="3">The sequence shown here is derived from an EMBL/GenBank/DDBJ whole genome shotgun (WGS) entry which is preliminary data.</text>
</comment>
<dbReference type="EMBL" id="QXFT01007807">
    <property type="protein sequence ID" value="KAE9265566.1"/>
    <property type="molecule type" value="Genomic_DNA"/>
</dbReference>
<evidence type="ECO:0000256" key="1">
    <source>
        <dbReference type="SAM" id="MobiDB-lite"/>
    </source>
</evidence>
<feature type="region of interest" description="Disordered" evidence="1">
    <location>
        <begin position="84"/>
        <end position="105"/>
    </location>
</feature>
<dbReference type="Proteomes" id="UP000429607">
    <property type="component" value="Unassembled WGS sequence"/>
</dbReference>
<keyword evidence="6" id="KW-1185">Reference proteome</keyword>
<dbReference type="Proteomes" id="UP000435112">
    <property type="component" value="Unassembled WGS sequence"/>
</dbReference>
<evidence type="ECO:0000313" key="3">
    <source>
        <dbReference type="EMBL" id="KAE8957562.1"/>
    </source>
</evidence>
<name>A0A6A3GJP0_9STRA</name>
<reference evidence="5 7" key="1">
    <citation type="submission" date="2018-09" db="EMBL/GenBank/DDBJ databases">
        <title>Genomic investigation of the strawberry pathogen Phytophthora fragariae indicates pathogenicity is determined by transcriptional variation in three key races.</title>
        <authorList>
            <person name="Adams T.M."/>
            <person name="Armitage A.D."/>
            <person name="Sobczyk M.K."/>
            <person name="Bates H.J."/>
            <person name="Dunwell J.M."/>
            <person name="Nellist C.F."/>
            <person name="Harrison R.J."/>
        </authorList>
    </citation>
    <scope>NUCLEOTIDE SEQUENCE [LARGE SCALE GENOMIC DNA]</scope>
    <source>
        <strain evidence="3 5">SCRP249</strain>
        <strain evidence="2 7">SCRP324</strain>
        <strain evidence="4 6">SCRP333</strain>
    </source>
</reference>
<evidence type="ECO:0000313" key="4">
    <source>
        <dbReference type="EMBL" id="KAE9265566.1"/>
    </source>
</evidence>
<organism evidence="3 5">
    <name type="scientific">Phytophthora rubi</name>
    <dbReference type="NCBI Taxonomy" id="129364"/>
    <lineage>
        <taxon>Eukaryota</taxon>
        <taxon>Sar</taxon>
        <taxon>Stramenopiles</taxon>
        <taxon>Oomycota</taxon>
        <taxon>Peronosporomycetes</taxon>
        <taxon>Peronosporales</taxon>
        <taxon>Peronosporaceae</taxon>
        <taxon>Phytophthora</taxon>
    </lineage>
</organism>
<protein>
    <submittedName>
        <fullName evidence="3">Uncharacterized protein</fullName>
    </submittedName>
</protein>
<dbReference type="AlphaFoldDB" id="A0A6A3GJP0"/>
<feature type="non-terminal residue" evidence="3">
    <location>
        <position position="1"/>
    </location>
</feature>
<accession>A0A6A3GJP0</accession>